<keyword evidence="6" id="KW-1185">Reference proteome</keyword>
<dbReference type="PANTHER" id="PTHR31234">
    <property type="entry name" value="LATE EMBRYOGENESIS ABUNDANT (LEA) HYDROXYPROLINE-RICH GLYCOPROTEIN FAMILY"/>
    <property type="match status" value="1"/>
</dbReference>
<keyword evidence="4" id="KW-1133">Transmembrane helix</keyword>
<dbReference type="OrthoDB" id="903824at2759"/>
<comment type="subcellular location">
    <subcellularLocation>
        <location evidence="1">Membrane</location>
    </subcellularLocation>
</comment>
<accession>A0A6A4NLJ2</accession>
<organism evidence="5 6">
    <name type="scientific">Lupinus albus</name>
    <name type="common">White lupine</name>
    <name type="synonym">Lupinus termis</name>
    <dbReference type="NCBI Taxonomy" id="3870"/>
    <lineage>
        <taxon>Eukaryota</taxon>
        <taxon>Viridiplantae</taxon>
        <taxon>Streptophyta</taxon>
        <taxon>Embryophyta</taxon>
        <taxon>Tracheophyta</taxon>
        <taxon>Spermatophyta</taxon>
        <taxon>Magnoliopsida</taxon>
        <taxon>eudicotyledons</taxon>
        <taxon>Gunneridae</taxon>
        <taxon>Pentapetalae</taxon>
        <taxon>rosids</taxon>
        <taxon>fabids</taxon>
        <taxon>Fabales</taxon>
        <taxon>Fabaceae</taxon>
        <taxon>Papilionoideae</taxon>
        <taxon>50 kb inversion clade</taxon>
        <taxon>genistoids sensu lato</taxon>
        <taxon>core genistoids</taxon>
        <taxon>Genisteae</taxon>
        <taxon>Lupinus</taxon>
    </lineage>
</organism>
<gene>
    <name evidence="5" type="ORF">Lalb_Chr22g0353281</name>
</gene>
<dbReference type="PANTHER" id="PTHR31234:SF2">
    <property type="entry name" value="OS05G0199100 PROTEIN"/>
    <property type="match status" value="1"/>
</dbReference>
<feature type="transmembrane region" description="Helical" evidence="4">
    <location>
        <begin position="103"/>
        <end position="125"/>
    </location>
</feature>
<dbReference type="GO" id="GO:0005886">
    <property type="term" value="C:plasma membrane"/>
    <property type="evidence" value="ECO:0007669"/>
    <property type="project" value="TreeGrafter"/>
</dbReference>
<evidence type="ECO:0000313" key="5">
    <source>
        <dbReference type="EMBL" id="KAE9588239.1"/>
    </source>
</evidence>
<dbReference type="Proteomes" id="UP000447434">
    <property type="component" value="Chromosome 22"/>
</dbReference>
<dbReference type="AlphaFoldDB" id="A0A6A4NLJ2"/>
<evidence type="ECO:0000256" key="1">
    <source>
        <dbReference type="ARBA" id="ARBA00004370"/>
    </source>
</evidence>
<comment type="caution">
    <text evidence="5">The sequence shown here is derived from an EMBL/GenBank/DDBJ whole genome shotgun (WGS) entry which is preliminary data.</text>
</comment>
<feature type="compositionally biased region" description="Low complexity" evidence="3">
    <location>
        <begin position="47"/>
        <end position="63"/>
    </location>
</feature>
<dbReference type="EMBL" id="WOCE01000022">
    <property type="protein sequence ID" value="KAE9588239.1"/>
    <property type="molecule type" value="Genomic_DNA"/>
</dbReference>
<keyword evidence="4" id="KW-0812">Transmembrane</keyword>
<dbReference type="GO" id="GO:0098542">
    <property type="term" value="P:defense response to other organism"/>
    <property type="evidence" value="ECO:0007669"/>
    <property type="project" value="InterPro"/>
</dbReference>
<evidence type="ECO:0000256" key="3">
    <source>
        <dbReference type="SAM" id="MobiDB-lite"/>
    </source>
</evidence>
<proteinExistence type="predicted"/>
<sequence>MHAKTDSEVTSLTASSPTRSPPRRPLYYVQSPSRDSHDGEKTVTTASLHSTPLASPHHSSSAASHHHHHRKDYNKPWKQIDAIDEGVFEAEDRHNNTLPRRCYFLAFVVGFFLLFTLFSLILWGASRPMKPKISIKSIKFDEVRVQAGADASGVATDMITLNSTLKFRYHNTATFFGVHVSSTPFDLSYSEIVIASGYMKEFHESRKSERLVSVAVMSNKIPLYGSGASLSSTTGMPTVAVHLKLNFVLQSRAYVLGKLVKPKYYKRIECSIILDPKMIGALVPLNNSCTYH</sequence>
<reference evidence="6" key="1">
    <citation type="journal article" date="2020" name="Nat. Commun.">
        <title>Genome sequence of the cluster root forming white lupin.</title>
        <authorList>
            <person name="Hufnagel B."/>
            <person name="Marques A."/>
            <person name="Soriano A."/>
            <person name="Marques L."/>
            <person name="Divol F."/>
            <person name="Doumas P."/>
            <person name="Sallet E."/>
            <person name="Mancinotti D."/>
            <person name="Carrere S."/>
            <person name="Marande W."/>
            <person name="Arribat S."/>
            <person name="Keller J."/>
            <person name="Huneau C."/>
            <person name="Blein T."/>
            <person name="Aime D."/>
            <person name="Laguerre M."/>
            <person name="Taylor J."/>
            <person name="Schubert V."/>
            <person name="Nelson M."/>
            <person name="Geu-Flores F."/>
            <person name="Crespi M."/>
            <person name="Gallardo-Guerrero K."/>
            <person name="Delaux P.-M."/>
            <person name="Salse J."/>
            <person name="Berges H."/>
            <person name="Guyot R."/>
            <person name="Gouzy J."/>
            <person name="Peret B."/>
        </authorList>
    </citation>
    <scope>NUCLEOTIDE SEQUENCE [LARGE SCALE GENOMIC DNA]</scope>
    <source>
        <strain evidence="6">cv. Amiga</strain>
    </source>
</reference>
<evidence type="ECO:0000256" key="2">
    <source>
        <dbReference type="ARBA" id="ARBA00023136"/>
    </source>
</evidence>
<dbReference type="InterPro" id="IPR044839">
    <property type="entry name" value="NDR1-like"/>
</dbReference>
<evidence type="ECO:0000313" key="6">
    <source>
        <dbReference type="Proteomes" id="UP000447434"/>
    </source>
</evidence>
<protein>
    <submittedName>
        <fullName evidence="5">Putative Late embryogenesis abundant protein, LEA-14</fullName>
    </submittedName>
</protein>
<keyword evidence="2 4" id="KW-0472">Membrane</keyword>
<feature type="region of interest" description="Disordered" evidence="3">
    <location>
        <begin position="1"/>
        <end position="71"/>
    </location>
</feature>
<evidence type="ECO:0000256" key="4">
    <source>
        <dbReference type="SAM" id="Phobius"/>
    </source>
</evidence>
<name>A0A6A4NLJ2_LUPAL</name>